<sequence>MATVFFPKLSENNNKYLCCYVNRTGKVAIARITNIPNWYCERVVFPQEQFLFEAPPNAELEIHGYTNIGLSQEVIPCAELRVSNNCE</sequence>
<reference evidence="1" key="1">
    <citation type="submission" date="2020-10" db="EMBL/GenBank/DDBJ databases">
        <authorList>
            <person name="Castelo-Branco R."/>
            <person name="Eusebio N."/>
            <person name="Adriana R."/>
            <person name="Vieira A."/>
            <person name="Brugerolle De Fraissinette N."/>
            <person name="Rezende De Castro R."/>
            <person name="Schneider M.P."/>
            <person name="Vasconcelos V."/>
            <person name="Leao P.N."/>
        </authorList>
    </citation>
    <scope>NUCLEOTIDE SEQUENCE</scope>
    <source>
        <strain evidence="1">LEGE 07157</strain>
    </source>
</reference>
<evidence type="ECO:0000313" key="2">
    <source>
        <dbReference type="Proteomes" id="UP000654482"/>
    </source>
</evidence>
<dbReference type="RefSeq" id="WP_194028481.1">
    <property type="nucleotide sequence ID" value="NZ_JADEWZ010000006.1"/>
</dbReference>
<evidence type="ECO:0000313" key="1">
    <source>
        <dbReference type="EMBL" id="MBE9115393.1"/>
    </source>
</evidence>
<keyword evidence="2" id="KW-1185">Reference proteome</keyword>
<gene>
    <name evidence="1" type="ORF">IQ249_05715</name>
</gene>
<accession>A0A8J7B8X5</accession>
<dbReference type="Pfam" id="PF08865">
    <property type="entry name" value="DUF1830"/>
    <property type="match status" value="1"/>
</dbReference>
<dbReference type="Proteomes" id="UP000654482">
    <property type="component" value="Unassembled WGS sequence"/>
</dbReference>
<dbReference type="AlphaFoldDB" id="A0A8J7B8X5"/>
<name>A0A8J7B8X5_9CYAN</name>
<dbReference type="EMBL" id="JADEWZ010000006">
    <property type="protein sequence ID" value="MBE9115393.1"/>
    <property type="molecule type" value="Genomic_DNA"/>
</dbReference>
<proteinExistence type="predicted"/>
<organism evidence="1 2">
    <name type="scientific">Lusitaniella coriacea LEGE 07157</name>
    <dbReference type="NCBI Taxonomy" id="945747"/>
    <lineage>
        <taxon>Bacteria</taxon>
        <taxon>Bacillati</taxon>
        <taxon>Cyanobacteriota</taxon>
        <taxon>Cyanophyceae</taxon>
        <taxon>Spirulinales</taxon>
        <taxon>Lusitaniellaceae</taxon>
        <taxon>Lusitaniella</taxon>
    </lineage>
</organism>
<dbReference type="InterPro" id="IPR014964">
    <property type="entry name" value="DUF1830"/>
</dbReference>
<protein>
    <submittedName>
        <fullName evidence="1">DUF1830 domain-containing protein</fullName>
    </submittedName>
</protein>
<comment type="caution">
    <text evidence="1">The sequence shown here is derived from an EMBL/GenBank/DDBJ whole genome shotgun (WGS) entry which is preliminary data.</text>
</comment>